<evidence type="ECO:0000313" key="6">
    <source>
        <dbReference type="EMBL" id="KAK0608835.1"/>
    </source>
</evidence>
<dbReference type="Proteomes" id="UP001168877">
    <property type="component" value="Unassembled WGS sequence"/>
</dbReference>
<evidence type="ECO:0000256" key="4">
    <source>
        <dbReference type="ARBA" id="ARBA00023203"/>
    </source>
</evidence>
<evidence type="ECO:0000256" key="1">
    <source>
        <dbReference type="ARBA" id="ARBA00004245"/>
    </source>
</evidence>
<proteinExistence type="inferred from homology"/>
<evidence type="ECO:0008006" key="8">
    <source>
        <dbReference type="Google" id="ProtNLM"/>
    </source>
</evidence>
<keyword evidence="3" id="KW-0963">Cytoplasm</keyword>
<dbReference type="SUPFAM" id="SSF69645">
    <property type="entry name" value="Arp2/3 complex subunits"/>
    <property type="match status" value="2"/>
</dbReference>
<dbReference type="GO" id="GO:0005885">
    <property type="term" value="C:Arp2/3 protein complex"/>
    <property type="evidence" value="ECO:0007669"/>
    <property type="project" value="InterPro"/>
</dbReference>
<dbReference type="InterPro" id="IPR007188">
    <property type="entry name" value="ARPC2"/>
</dbReference>
<reference evidence="6" key="2">
    <citation type="submission" date="2023-06" db="EMBL/GenBank/DDBJ databases">
        <authorList>
            <person name="Swenson N.G."/>
            <person name="Wegrzyn J.L."/>
            <person name="Mcevoy S.L."/>
        </authorList>
    </citation>
    <scope>NUCLEOTIDE SEQUENCE</scope>
    <source>
        <strain evidence="6">NS2018</strain>
        <tissue evidence="6">Leaf</tissue>
    </source>
</reference>
<dbReference type="PANTHER" id="PTHR12058:SF1">
    <property type="entry name" value="ACTIN-RELATED PROTEIN 2_3 COMPLEX SUBUNIT 2B"/>
    <property type="match status" value="1"/>
</dbReference>
<name>A0AA39U0Y2_ACESA</name>
<comment type="similarity">
    <text evidence="2">Belongs to the ARPC2 family.</text>
</comment>
<accession>A0AA39U0Y2</accession>
<sequence>MFEQSSVSDPHLAYLSISMPLLSQGDLPSYGISRYTTEMIKGISSDVVEIVEPAKAGYQLTLRLNFAKIPRNKDPVKIITDISAVQATILSSQLKEMLRKVNYDDTHQGMHKPIKLVYHPREPFYVSRQELMDVGISEKWAKAPPCSWSPIPPPELRGEPFEDLSTNGGFVTFDIAPHHIKGKRLDKIVWNLLNFYAYVKYHVKVLQKPNLEEDEPTKMVQGMLPAYKWEN</sequence>
<protein>
    <recommendedName>
        <fullName evidence="8">Arp2/3 complex 34 kDa subunit</fullName>
    </recommendedName>
</protein>
<evidence type="ECO:0000313" key="7">
    <source>
        <dbReference type="Proteomes" id="UP001168877"/>
    </source>
</evidence>
<dbReference type="GO" id="GO:0034314">
    <property type="term" value="P:Arp2/3 complex-mediated actin nucleation"/>
    <property type="evidence" value="ECO:0007669"/>
    <property type="project" value="InterPro"/>
</dbReference>
<reference evidence="6" key="1">
    <citation type="journal article" date="2022" name="Plant J.">
        <title>Strategies of tolerance reflected in two North American maple genomes.</title>
        <authorList>
            <person name="McEvoy S.L."/>
            <person name="Sezen U.U."/>
            <person name="Trouern-Trend A."/>
            <person name="McMahon S.M."/>
            <person name="Schaberg P.G."/>
            <person name="Yang J."/>
            <person name="Wegrzyn J.L."/>
            <person name="Swenson N.G."/>
        </authorList>
    </citation>
    <scope>NUCLEOTIDE SEQUENCE</scope>
    <source>
        <strain evidence="6">NS2018</strain>
    </source>
</reference>
<dbReference type="PANTHER" id="PTHR12058">
    <property type="entry name" value="ARP2/3 COMPLEX 34 KDA SUBUNIT"/>
    <property type="match status" value="1"/>
</dbReference>
<comment type="subcellular location">
    <subcellularLocation>
        <location evidence="1">Cytoplasm</location>
        <location evidence="1">Cytoskeleton</location>
    </subcellularLocation>
</comment>
<dbReference type="EMBL" id="JAUESC010000001">
    <property type="protein sequence ID" value="KAK0608835.1"/>
    <property type="molecule type" value="Genomic_DNA"/>
</dbReference>
<keyword evidence="4" id="KW-0009">Actin-binding</keyword>
<dbReference type="GO" id="GO:0051015">
    <property type="term" value="F:actin filament binding"/>
    <property type="evidence" value="ECO:0007669"/>
    <property type="project" value="TreeGrafter"/>
</dbReference>
<dbReference type="GO" id="GO:0030041">
    <property type="term" value="P:actin filament polymerization"/>
    <property type="evidence" value="ECO:0007669"/>
    <property type="project" value="InterPro"/>
</dbReference>
<evidence type="ECO:0000256" key="3">
    <source>
        <dbReference type="ARBA" id="ARBA00022490"/>
    </source>
</evidence>
<evidence type="ECO:0000256" key="2">
    <source>
        <dbReference type="ARBA" id="ARBA00007192"/>
    </source>
</evidence>
<dbReference type="Gene3D" id="3.30.1460.20">
    <property type="match status" value="2"/>
</dbReference>
<dbReference type="InterPro" id="IPR034666">
    <property type="entry name" value="ARPC2/4"/>
</dbReference>
<keyword evidence="7" id="KW-1185">Reference proteome</keyword>
<evidence type="ECO:0000256" key="5">
    <source>
        <dbReference type="ARBA" id="ARBA00023212"/>
    </source>
</evidence>
<keyword evidence="5" id="KW-0206">Cytoskeleton</keyword>
<dbReference type="GO" id="GO:0005200">
    <property type="term" value="F:structural constituent of cytoskeleton"/>
    <property type="evidence" value="ECO:0007669"/>
    <property type="project" value="TreeGrafter"/>
</dbReference>
<comment type="caution">
    <text evidence="6">The sequence shown here is derived from an EMBL/GenBank/DDBJ whole genome shotgun (WGS) entry which is preliminary data.</text>
</comment>
<gene>
    <name evidence="6" type="ORF">LWI29_036714</name>
</gene>
<dbReference type="AlphaFoldDB" id="A0AA39U0Y2"/>
<organism evidence="6 7">
    <name type="scientific">Acer saccharum</name>
    <name type="common">Sugar maple</name>
    <dbReference type="NCBI Taxonomy" id="4024"/>
    <lineage>
        <taxon>Eukaryota</taxon>
        <taxon>Viridiplantae</taxon>
        <taxon>Streptophyta</taxon>
        <taxon>Embryophyta</taxon>
        <taxon>Tracheophyta</taxon>
        <taxon>Spermatophyta</taxon>
        <taxon>Magnoliopsida</taxon>
        <taxon>eudicotyledons</taxon>
        <taxon>Gunneridae</taxon>
        <taxon>Pentapetalae</taxon>
        <taxon>rosids</taxon>
        <taxon>malvids</taxon>
        <taxon>Sapindales</taxon>
        <taxon>Sapindaceae</taxon>
        <taxon>Hippocastanoideae</taxon>
        <taxon>Acereae</taxon>
        <taxon>Acer</taxon>
    </lineage>
</organism>